<protein>
    <submittedName>
        <fullName evidence="1">Uncharacterized protein</fullName>
    </submittedName>
</protein>
<name>A0A4U8UZ96_STECR</name>
<dbReference type="STRING" id="34508.A0A4U8UZ96"/>
<keyword evidence="2" id="KW-1185">Reference proteome</keyword>
<evidence type="ECO:0000313" key="2">
    <source>
        <dbReference type="Proteomes" id="UP000298663"/>
    </source>
</evidence>
<dbReference type="Proteomes" id="UP000298663">
    <property type="component" value="Unassembled WGS sequence"/>
</dbReference>
<gene>
    <name evidence="1" type="ORF">L596_004238</name>
</gene>
<proteinExistence type="predicted"/>
<comment type="caution">
    <text evidence="1">The sequence shown here is derived from an EMBL/GenBank/DDBJ whole genome shotgun (WGS) entry which is preliminary data.</text>
</comment>
<sequence>MVQFESIGGRRTRIYEKFILELDFANKLKLETTGANYDWLESKDIPVEMYWNDLWKDLEQVSFVVSYEMLPEDESPTRNRNFSALRNANPIRFGSVESLVRIIEDYIVKGDLEPFDLIPVECETKEILFSLIELHKQKSEIVYRSSDLQLPPNRMVRICVGLLIE</sequence>
<evidence type="ECO:0000313" key="1">
    <source>
        <dbReference type="EMBL" id="TMS37268.1"/>
    </source>
</evidence>
<reference evidence="1 2" key="1">
    <citation type="journal article" date="2015" name="Genome Biol.">
        <title>Comparative genomics of Steinernema reveals deeply conserved gene regulatory networks.</title>
        <authorList>
            <person name="Dillman A.R."/>
            <person name="Macchietto M."/>
            <person name="Porter C.F."/>
            <person name="Rogers A."/>
            <person name="Williams B."/>
            <person name="Antoshechkin I."/>
            <person name="Lee M.M."/>
            <person name="Goodwin Z."/>
            <person name="Lu X."/>
            <person name="Lewis E.E."/>
            <person name="Goodrich-Blair H."/>
            <person name="Stock S.P."/>
            <person name="Adams B.J."/>
            <person name="Sternberg P.W."/>
            <person name="Mortazavi A."/>
        </authorList>
    </citation>
    <scope>NUCLEOTIDE SEQUENCE [LARGE SCALE GENOMIC DNA]</scope>
    <source>
        <strain evidence="1 2">ALL</strain>
    </source>
</reference>
<dbReference type="EMBL" id="AZBU02000001">
    <property type="protein sequence ID" value="TMS37268.1"/>
    <property type="molecule type" value="Genomic_DNA"/>
</dbReference>
<reference evidence="1 2" key="2">
    <citation type="journal article" date="2019" name="G3 (Bethesda)">
        <title>Hybrid Assembly of the Genome of the Entomopathogenic Nematode Steinernema carpocapsae Identifies the X-Chromosome.</title>
        <authorList>
            <person name="Serra L."/>
            <person name="Macchietto M."/>
            <person name="Macias-Munoz A."/>
            <person name="McGill C.J."/>
            <person name="Rodriguez I.M."/>
            <person name="Rodriguez B."/>
            <person name="Murad R."/>
            <person name="Mortazavi A."/>
        </authorList>
    </citation>
    <scope>NUCLEOTIDE SEQUENCE [LARGE SCALE GENOMIC DNA]</scope>
    <source>
        <strain evidence="1 2">ALL</strain>
    </source>
</reference>
<organism evidence="1 2">
    <name type="scientific">Steinernema carpocapsae</name>
    <name type="common">Entomopathogenic nematode</name>
    <dbReference type="NCBI Taxonomy" id="34508"/>
    <lineage>
        <taxon>Eukaryota</taxon>
        <taxon>Metazoa</taxon>
        <taxon>Ecdysozoa</taxon>
        <taxon>Nematoda</taxon>
        <taxon>Chromadorea</taxon>
        <taxon>Rhabditida</taxon>
        <taxon>Tylenchina</taxon>
        <taxon>Panagrolaimomorpha</taxon>
        <taxon>Strongyloidoidea</taxon>
        <taxon>Steinernematidae</taxon>
        <taxon>Steinernema</taxon>
    </lineage>
</organism>
<accession>A0A4U8UZ96</accession>
<dbReference type="AlphaFoldDB" id="A0A4U8UZ96"/>